<dbReference type="EMBL" id="FODF01000001">
    <property type="protein sequence ID" value="SEN19766.1"/>
    <property type="molecule type" value="Genomic_DNA"/>
</dbReference>
<evidence type="ECO:0000256" key="5">
    <source>
        <dbReference type="ARBA" id="ARBA00023002"/>
    </source>
</evidence>
<dbReference type="AlphaFoldDB" id="A0A1H8EK46"/>
<evidence type="ECO:0000313" key="7">
    <source>
        <dbReference type="EMBL" id="SEN19766.1"/>
    </source>
</evidence>
<dbReference type="PANTHER" id="PTHR42913">
    <property type="entry name" value="APOPTOSIS-INDUCING FACTOR 1"/>
    <property type="match status" value="1"/>
</dbReference>
<reference evidence="7 8" key="1">
    <citation type="submission" date="2016-10" db="EMBL/GenBank/DDBJ databases">
        <authorList>
            <person name="de Groot N.N."/>
        </authorList>
    </citation>
    <scope>NUCLEOTIDE SEQUENCE [LARGE SCALE GENOMIC DNA]</scope>
    <source>
        <strain evidence="7 8">Calf135</strain>
    </source>
</reference>
<protein>
    <submittedName>
        <fullName evidence="7">NADH dehydrogenase, FAD-containing subunit</fullName>
    </submittedName>
</protein>
<evidence type="ECO:0000259" key="6">
    <source>
        <dbReference type="Pfam" id="PF07992"/>
    </source>
</evidence>
<dbReference type="InterPro" id="IPR051169">
    <property type="entry name" value="NADH-Q_oxidoreductase"/>
</dbReference>
<dbReference type="InterPro" id="IPR036188">
    <property type="entry name" value="FAD/NAD-bd_sf"/>
</dbReference>
<accession>A0A1H8EK46</accession>
<sequence>MKKLILAGGGHGHINILKELIKNPLNDYEIILITDYKRQYYSGMLPGFIEGIYTEDEISFDVEDLCKKAGVKYINEKIVKISAEEKSVTTIPLNNEKLSDILEGENKRMYKFDFISMNLGSYAKNTYQIANSASYVKPIFSVVEFMKKIDRDIDKEKTKKKKMIIVGGGASGIELSYAFRERYPNFEIEVFSNSDILHRFNKNTRKKAKKELVQKKVLLHTYEPIKSVSSKEILTSRDKYQYDYLIVSNGVTGTPIEFEGYEVTDENFLKVENDLCADENSIAMGDMVFLKKYPKTPKAGVFAIRQAPILYKNLRNMLDGINERVEYTPQKKYLQLLNCGSRNAILNYGKRYSFKGKIPWKIKDYIDREYMKI</sequence>
<keyword evidence="5" id="KW-0560">Oxidoreductase</keyword>
<name>A0A1H8EK46_9FIRM</name>
<dbReference type="Proteomes" id="UP000199512">
    <property type="component" value="Unassembled WGS sequence"/>
</dbReference>
<dbReference type="OrthoDB" id="9772934at2"/>
<dbReference type="GO" id="GO:0019646">
    <property type="term" value="P:aerobic electron transport chain"/>
    <property type="evidence" value="ECO:0007669"/>
    <property type="project" value="TreeGrafter"/>
</dbReference>
<dbReference type="GO" id="GO:0003955">
    <property type="term" value="F:NAD(P)H dehydrogenase (quinone) activity"/>
    <property type="evidence" value="ECO:0007669"/>
    <property type="project" value="TreeGrafter"/>
</dbReference>
<feature type="domain" description="FAD/NAD(P)-binding" evidence="6">
    <location>
        <begin position="3"/>
        <end position="297"/>
    </location>
</feature>
<dbReference type="PANTHER" id="PTHR42913:SF9">
    <property type="entry name" value="SLR1591 PROTEIN"/>
    <property type="match status" value="1"/>
</dbReference>
<keyword evidence="3" id="KW-0285">Flavoprotein</keyword>
<dbReference type="Gene3D" id="3.50.50.100">
    <property type="match status" value="1"/>
</dbReference>
<comment type="cofactor">
    <cofactor evidence="1">
        <name>FAD</name>
        <dbReference type="ChEBI" id="CHEBI:57692"/>
    </cofactor>
</comment>
<dbReference type="InterPro" id="IPR023753">
    <property type="entry name" value="FAD/NAD-binding_dom"/>
</dbReference>
<dbReference type="Pfam" id="PF07992">
    <property type="entry name" value="Pyr_redox_2"/>
    <property type="match status" value="1"/>
</dbReference>
<gene>
    <name evidence="7" type="ORF">SAMN05216454_101151</name>
</gene>
<organism evidence="7 8">
    <name type="scientific">Peptostreptococcus russellii</name>
    <dbReference type="NCBI Taxonomy" id="215200"/>
    <lineage>
        <taxon>Bacteria</taxon>
        <taxon>Bacillati</taxon>
        <taxon>Bacillota</taxon>
        <taxon>Clostridia</taxon>
        <taxon>Peptostreptococcales</taxon>
        <taxon>Peptostreptococcaceae</taxon>
        <taxon>Peptostreptococcus</taxon>
    </lineage>
</organism>
<dbReference type="SUPFAM" id="SSF51905">
    <property type="entry name" value="FAD/NAD(P)-binding domain"/>
    <property type="match status" value="2"/>
</dbReference>
<evidence type="ECO:0000256" key="3">
    <source>
        <dbReference type="ARBA" id="ARBA00022630"/>
    </source>
</evidence>
<proteinExistence type="inferred from homology"/>
<dbReference type="STRING" id="215200.SAMN05216454_101151"/>
<keyword evidence="8" id="KW-1185">Reference proteome</keyword>
<keyword evidence="4" id="KW-0274">FAD</keyword>
<evidence type="ECO:0000256" key="4">
    <source>
        <dbReference type="ARBA" id="ARBA00022827"/>
    </source>
</evidence>
<comment type="similarity">
    <text evidence="2">Belongs to the NADH dehydrogenase family.</text>
</comment>
<evidence type="ECO:0000256" key="1">
    <source>
        <dbReference type="ARBA" id="ARBA00001974"/>
    </source>
</evidence>
<evidence type="ECO:0000313" key="8">
    <source>
        <dbReference type="Proteomes" id="UP000199512"/>
    </source>
</evidence>
<evidence type="ECO:0000256" key="2">
    <source>
        <dbReference type="ARBA" id="ARBA00005272"/>
    </source>
</evidence>
<dbReference type="RefSeq" id="WP_091973290.1">
    <property type="nucleotide sequence ID" value="NZ_FODF01000001.1"/>
</dbReference>